<proteinExistence type="predicted"/>
<sequence>MRFNVSFNNLADHVTTVQEGQTAYLEEYQPLTKLPINLWIDNASRAYLSPLIYILGQGEIALKWNGEMIGVRHIRLVLCVAFENISAVNFWKVSFTYIYS</sequence>
<gene>
    <name evidence="1" type="ORF">DPMN_117953</name>
</gene>
<accession>A0A9D4GM86</accession>
<dbReference type="EMBL" id="JAIWYP010000005">
    <property type="protein sequence ID" value="KAH3816437.1"/>
    <property type="molecule type" value="Genomic_DNA"/>
</dbReference>
<name>A0A9D4GM86_DREPO</name>
<evidence type="ECO:0000313" key="1">
    <source>
        <dbReference type="EMBL" id="KAH3816437.1"/>
    </source>
</evidence>
<comment type="caution">
    <text evidence="1">The sequence shown here is derived from an EMBL/GenBank/DDBJ whole genome shotgun (WGS) entry which is preliminary data.</text>
</comment>
<organism evidence="1 2">
    <name type="scientific">Dreissena polymorpha</name>
    <name type="common">Zebra mussel</name>
    <name type="synonym">Mytilus polymorpha</name>
    <dbReference type="NCBI Taxonomy" id="45954"/>
    <lineage>
        <taxon>Eukaryota</taxon>
        <taxon>Metazoa</taxon>
        <taxon>Spiralia</taxon>
        <taxon>Lophotrochozoa</taxon>
        <taxon>Mollusca</taxon>
        <taxon>Bivalvia</taxon>
        <taxon>Autobranchia</taxon>
        <taxon>Heteroconchia</taxon>
        <taxon>Euheterodonta</taxon>
        <taxon>Imparidentia</taxon>
        <taxon>Neoheterodontei</taxon>
        <taxon>Myida</taxon>
        <taxon>Dreissenoidea</taxon>
        <taxon>Dreissenidae</taxon>
        <taxon>Dreissena</taxon>
    </lineage>
</organism>
<dbReference type="AlphaFoldDB" id="A0A9D4GM86"/>
<reference evidence="1" key="1">
    <citation type="journal article" date="2019" name="bioRxiv">
        <title>The Genome of the Zebra Mussel, Dreissena polymorpha: A Resource for Invasive Species Research.</title>
        <authorList>
            <person name="McCartney M.A."/>
            <person name="Auch B."/>
            <person name="Kono T."/>
            <person name="Mallez S."/>
            <person name="Zhang Y."/>
            <person name="Obille A."/>
            <person name="Becker A."/>
            <person name="Abrahante J.E."/>
            <person name="Garbe J."/>
            <person name="Badalamenti J.P."/>
            <person name="Herman A."/>
            <person name="Mangelson H."/>
            <person name="Liachko I."/>
            <person name="Sullivan S."/>
            <person name="Sone E.D."/>
            <person name="Koren S."/>
            <person name="Silverstein K.A.T."/>
            <person name="Beckman K.B."/>
            <person name="Gohl D.M."/>
        </authorList>
    </citation>
    <scope>NUCLEOTIDE SEQUENCE</scope>
    <source>
        <strain evidence="1">Duluth1</strain>
        <tissue evidence="1">Whole animal</tissue>
    </source>
</reference>
<protein>
    <submittedName>
        <fullName evidence="1">Uncharacterized protein</fullName>
    </submittedName>
</protein>
<dbReference type="Proteomes" id="UP000828390">
    <property type="component" value="Unassembled WGS sequence"/>
</dbReference>
<reference evidence="1" key="2">
    <citation type="submission" date="2020-11" db="EMBL/GenBank/DDBJ databases">
        <authorList>
            <person name="McCartney M.A."/>
            <person name="Auch B."/>
            <person name="Kono T."/>
            <person name="Mallez S."/>
            <person name="Becker A."/>
            <person name="Gohl D.M."/>
            <person name="Silverstein K.A.T."/>
            <person name="Koren S."/>
            <person name="Bechman K.B."/>
            <person name="Herman A."/>
            <person name="Abrahante J.E."/>
            <person name="Garbe J."/>
        </authorList>
    </citation>
    <scope>NUCLEOTIDE SEQUENCE</scope>
    <source>
        <strain evidence="1">Duluth1</strain>
        <tissue evidence="1">Whole animal</tissue>
    </source>
</reference>
<evidence type="ECO:0000313" key="2">
    <source>
        <dbReference type="Proteomes" id="UP000828390"/>
    </source>
</evidence>
<keyword evidence="2" id="KW-1185">Reference proteome</keyword>